<protein>
    <recommendedName>
        <fullName evidence="4">C6 transcription factor</fullName>
    </recommendedName>
</protein>
<organism evidence="2 3">
    <name type="scientific">Rhinocladiella mackenziei CBS 650.93</name>
    <dbReference type="NCBI Taxonomy" id="1442369"/>
    <lineage>
        <taxon>Eukaryota</taxon>
        <taxon>Fungi</taxon>
        <taxon>Dikarya</taxon>
        <taxon>Ascomycota</taxon>
        <taxon>Pezizomycotina</taxon>
        <taxon>Eurotiomycetes</taxon>
        <taxon>Chaetothyriomycetidae</taxon>
        <taxon>Chaetothyriales</taxon>
        <taxon>Herpotrichiellaceae</taxon>
        <taxon>Rhinocladiella</taxon>
    </lineage>
</organism>
<dbReference type="PANTHER" id="PTHR47784:SF5">
    <property type="entry name" value="STEROL UPTAKE CONTROL PROTEIN 2"/>
    <property type="match status" value="1"/>
</dbReference>
<evidence type="ECO:0008006" key="4">
    <source>
        <dbReference type="Google" id="ProtNLM"/>
    </source>
</evidence>
<feature type="region of interest" description="Disordered" evidence="1">
    <location>
        <begin position="1"/>
        <end position="22"/>
    </location>
</feature>
<reference evidence="2 3" key="1">
    <citation type="submission" date="2015-01" db="EMBL/GenBank/DDBJ databases">
        <title>The Genome Sequence of Rhinocladiella mackenzie CBS 650.93.</title>
        <authorList>
            <consortium name="The Broad Institute Genomics Platform"/>
            <person name="Cuomo C."/>
            <person name="de Hoog S."/>
            <person name="Gorbushina A."/>
            <person name="Stielow B."/>
            <person name="Teixiera M."/>
            <person name="Abouelleil A."/>
            <person name="Chapman S.B."/>
            <person name="Priest M."/>
            <person name="Young S.K."/>
            <person name="Wortman J."/>
            <person name="Nusbaum C."/>
            <person name="Birren B."/>
        </authorList>
    </citation>
    <scope>NUCLEOTIDE SEQUENCE [LARGE SCALE GENOMIC DNA]</scope>
    <source>
        <strain evidence="2 3">CBS 650.93</strain>
    </source>
</reference>
<gene>
    <name evidence="2" type="ORF">Z518_04090</name>
</gene>
<proteinExistence type="predicted"/>
<dbReference type="GeneID" id="25292161"/>
<feature type="compositionally biased region" description="Polar residues" evidence="1">
    <location>
        <begin position="1"/>
        <end position="11"/>
    </location>
</feature>
<dbReference type="InterPro" id="IPR053157">
    <property type="entry name" value="Sterol_Uptake_Regulator"/>
</dbReference>
<dbReference type="Proteomes" id="UP000053617">
    <property type="component" value="Unassembled WGS sequence"/>
</dbReference>
<dbReference type="GO" id="GO:0001228">
    <property type="term" value="F:DNA-binding transcription activator activity, RNA polymerase II-specific"/>
    <property type="evidence" value="ECO:0007669"/>
    <property type="project" value="TreeGrafter"/>
</dbReference>
<dbReference type="OrthoDB" id="5295362at2759"/>
<evidence type="ECO:0000313" key="2">
    <source>
        <dbReference type="EMBL" id="KIX06116.1"/>
    </source>
</evidence>
<keyword evidence="3" id="KW-1185">Reference proteome</keyword>
<name>A0A0D2ISJ6_9EURO</name>
<dbReference type="EMBL" id="KN847477">
    <property type="protein sequence ID" value="KIX06116.1"/>
    <property type="molecule type" value="Genomic_DNA"/>
</dbReference>
<accession>A0A0D2ISJ6</accession>
<dbReference type="HOGENOM" id="CLU_1066168_0_0_1"/>
<dbReference type="VEuPathDB" id="FungiDB:Z518_04090"/>
<evidence type="ECO:0000313" key="3">
    <source>
        <dbReference type="Proteomes" id="UP000053617"/>
    </source>
</evidence>
<dbReference type="PANTHER" id="PTHR47784">
    <property type="entry name" value="STEROL UPTAKE CONTROL PROTEIN 2"/>
    <property type="match status" value="1"/>
</dbReference>
<dbReference type="AlphaFoldDB" id="A0A0D2ISJ6"/>
<dbReference type="RefSeq" id="XP_013273252.1">
    <property type="nucleotide sequence ID" value="XM_013417798.1"/>
</dbReference>
<sequence>MVRAKQQQTRSLGRKPKNLKASSSPITTAFTYKSMCTKRPKDDHVWQTRVPEMSLQYDFLLNGIFALSAFEAASVSERDRARYASAATGYQTMALSSLRPLLDDITPQSFEAMLCFSLILMALTLASPQFMSESAHGDGENMIQHTLTHFELLRGCEVVLGCLENHITESPYTRRNEHWEDLPRVSLDSRTKAAIDQLSAANERRTRNDPYGEACKKAISLLQECFEKCVNDDYQSYAPGWLNIAGKTTFKPSKWRTMWRS</sequence>
<evidence type="ECO:0000256" key="1">
    <source>
        <dbReference type="SAM" id="MobiDB-lite"/>
    </source>
</evidence>
<dbReference type="STRING" id="1442369.A0A0D2ISJ6"/>